<dbReference type="EMBL" id="LT607411">
    <property type="protein sequence ID" value="SCF18354.1"/>
    <property type="molecule type" value="Genomic_DNA"/>
</dbReference>
<sequence>MTETWGNRPFRVGVIGAGSVAALHLDAAADLPEVEVAAVCDVRLSAAEQLAARFGARAYADHTAMFAAGGLDGVLITAPHSLHAPITVDAAAAGLHVLVEKPMATTLEDGQRMIDACATHGVQLAVGHVLHFLPSVREAWRILRSGSLGRPVVITERRTARYERGSRPDWFFDPVLAGGGILMNVGTHSIDKAQWLGGAAATSVHGYVWNQPGVEVETESVGLLELANGVRVVLSVTGTGLPFHDETEVVCEHGALRLSRRDGLWTYRGDEAVQVVTPEQDDIVAAFREQLADFVASCRDGRAPAVDAAYGQSVVATALALYASAERADSARIPGLNAEVAA</sequence>
<evidence type="ECO:0000259" key="2">
    <source>
        <dbReference type="Pfam" id="PF01408"/>
    </source>
</evidence>
<name>A0A1C4YCE3_MICVI</name>
<dbReference type="InterPro" id="IPR036291">
    <property type="entry name" value="NAD(P)-bd_dom_sf"/>
</dbReference>
<dbReference type="GO" id="GO:0016491">
    <property type="term" value="F:oxidoreductase activity"/>
    <property type="evidence" value="ECO:0007669"/>
    <property type="project" value="UniProtKB-KW"/>
</dbReference>
<evidence type="ECO:0000259" key="3">
    <source>
        <dbReference type="Pfam" id="PF22725"/>
    </source>
</evidence>
<dbReference type="PANTHER" id="PTHR43818:SF11">
    <property type="entry name" value="BCDNA.GH03377"/>
    <property type="match status" value="1"/>
</dbReference>
<organism evidence="4 5">
    <name type="scientific">Micromonospora viridifaciens</name>
    <dbReference type="NCBI Taxonomy" id="1881"/>
    <lineage>
        <taxon>Bacteria</taxon>
        <taxon>Bacillati</taxon>
        <taxon>Actinomycetota</taxon>
        <taxon>Actinomycetes</taxon>
        <taxon>Micromonosporales</taxon>
        <taxon>Micromonosporaceae</taxon>
        <taxon>Micromonospora</taxon>
    </lineage>
</organism>
<protein>
    <submittedName>
        <fullName evidence="4">Predicted dehydrogenase</fullName>
    </submittedName>
</protein>
<dbReference type="Pfam" id="PF01408">
    <property type="entry name" value="GFO_IDH_MocA"/>
    <property type="match status" value="1"/>
</dbReference>
<proteinExistence type="predicted"/>
<feature type="domain" description="GFO/IDH/MocA-like oxidoreductase" evidence="3">
    <location>
        <begin position="136"/>
        <end position="257"/>
    </location>
</feature>
<reference evidence="5" key="1">
    <citation type="submission" date="2016-06" db="EMBL/GenBank/DDBJ databases">
        <authorList>
            <person name="Varghese N."/>
            <person name="Submissions Spin"/>
        </authorList>
    </citation>
    <scope>NUCLEOTIDE SEQUENCE [LARGE SCALE GENOMIC DNA]</scope>
    <source>
        <strain evidence="5">DSM 43909</strain>
    </source>
</reference>
<dbReference type="Gene3D" id="3.40.50.720">
    <property type="entry name" value="NAD(P)-binding Rossmann-like Domain"/>
    <property type="match status" value="1"/>
</dbReference>
<dbReference type="AlphaFoldDB" id="A0A1C4YCE3"/>
<dbReference type="RefSeq" id="WP_089007680.1">
    <property type="nucleotide sequence ID" value="NZ_LT607411.1"/>
</dbReference>
<evidence type="ECO:0000313" key="5">
    <source>
        <dbReference type="Proteomes" id="UP000198242"/>
    </source>
</evidence>
<dbReference type="Pfam" id="PF22725">
    <property type="entry name" value="GFO_IDH_MocA_C3"/>
    <property type="match status" value="1"/>
</dbReference>
<dbReference type="InterPro" id="IPR000683">
    <property type="entry name" value="Gfo/Idh/MocA-like_OxRdtase_N"/>
</dbReference>
<dbReference type="SUPFAM" id="SSF55347">
    <property type="entry name" value="Glyceraldehyde-3-phosphate dehydrogenase-like, C-terminal domain"/>
    <property type="match status" value="1"/>
</dbReference>
<feature type="domain" description="Gfo/Idh/MocA-like oxidoreductase N-terminal" evidence="2">
    <location>
        <begin position="10"/>
        <end position="128"/>
    </location>
</feature>
<keyword evidence="1" id="KW-0560">Oxidoreductase</keyword>
<evidence type="ECO:0000256" key="1">
    <source>
        <dbReference type="ARBA" id="ARBA00023002"/>
    </source>
</evidence>
<dbReference type="OrthoDB" id="9815825at2"/>
<keyword evidence="5" id="KW-1185">Reference proteome</keyword>
<dbReference type="InterPro" id="IPR050463">
    <property type="entry name" value="Gfo/Idh/MocA_oxidrdct_glycsds"/>
</dbReference>
<dbReference type="SUPFAM" id="SSF51735">
    <property type="entry name" value="NAD(P)-binding Rossmann-fold domains"/>
    <property type="match status" value="1"/>
</dbReference>
<accession>A0A1C4YCE3</accession>
<evidence type="ECO:0000313" key="4">
    <source>
        <dbReference type="EMBL" id="SCF18354.1"/>
    </source>
</evidence>
<dbReference type="PANTHER" id="PTHR43818">
    <property type="entry name" value="BCDNA.GH03377"/>
    <property type="match status" value="1"/>
</dbReference>
<dbReference type="Proteomes" id="UP000198242">
    <property type="component" value="Chromosome I"/>
</dbReference>
<dbReference type="Gene3D" id="3.30.360.10">
    <property type="entry name" value="Dihydrodipicolinate Reductase, domain 2"/>
    <property type="match status" value="1"/>
</dbReference>
<dbReference type="GO" id="GO:0000166">
    <property type="term" value="F:nucleotide binding"/>
    <property type="evidence" value="ECO:0007669"/>
    <property type="project" value="InterPro"/>
</dbReference>
<gene>
    <name evidence="4" type="ORF">GA0074695_4099</name>
</gene>
<dbReference type="InterPro" id="IPR055170">
    <property type="entry name" value="GFO_IDH_MocA-like_dom"/>
</dbReference>